<dbReference type="RefSeq" id="WP_165486528.1">
    <property type="nucleotide sequence ID" value="NZ_JBELQD010000068.1"/>
</dbReference>
<comment type="caution">
    <text evidence="1">The sequence shown here is derived from an EMBL/GenBank/DDBJ whole genome shotgun (WGS) entry which is preliminary data.</text>
</comment>
<evidence type="ECO:0000313" key="2">
    <source>
        <dbReference type="Proteomes" id="UP001432995"/>
    </source>
</evidence>
<proteinExistence type="predicted"/>
<reference evidence="1" key="1">
    <citation type="submission" date="2024-06" db="EMBL/GenBank/DDBJ databases">
        <authorList>
            <person name="Campbell A.G."/>
        </authorList>
    </citation>
    <scope>NUCLEOTIDE SEQUENCE</scope>
    <source>
        <strain evidence="1">EM17</strain>
    </source>
</reference>
<name>A0ABV1RAV5_9HYPH</name>
<gene>
    <name evidence="1" type="ORF">ABS770_27355</name>
</gene>
<accession>A0ABV1RAV5</accession>
<dbReference type="Proteomes" id="UP001432995">
    <property type="component" value="Unassembled WGS sequence"/>
</dbReference>
<protein>
    <submittedName>
        <fullName evidence="1">Uncharacterized protein</fullName>
    </submittedName>
</protein>
<dbReference type="EMBL" id="JBELQD010000068">
    <property type="protein sequence ID" value="MER2291978.1"/>
    <property type="molecule type" value="Genomic_DNA"/>
</dbReference>
<keyword evidence="2" id="KW-1185">Reference proteome</keyword>
<organism evidence="1 2">
    <name type="scientific">Methylobacterium brachiatum</name>
    <dbReference type="NCBI Taxonomy" id="269660"/>
    <lineage>
        <taxon>Bacteria</taxon>
        <taxon>Pseudomonadati</taxon>
        <taxon>Pseudomonadota</taxon>
        <taxon>Alphaproteobacteria</taxon>
        <taxon>Hyphomicrobiales</taxon>
        <taxon>Methylobacteriaceae</taxon>
        <taxon>Methylobacterium</taxon>
    </lineage>
</organism>
<evidence type="ECO:0000313" key="1">
    <source>
        <dbReference type="EMBL" id="MER2291978.1"/>
    </source>
</evidence>
<sequence>MPHRICERSVDGGTFAVGASLIRADTCERRPVEGAKIFAGLDPARDLC</sequence>